<feature type="transmembrane region" description="Helical" evidence="3">
    <location>
        <begin position="628"/>
        <end position="647"/>
    </location>
</feature>
<feature type="transmembrane region" description="Helical" evidence="3">
    <location>
        <begin position="6"/>
        <end position="28"/>
    </location>
</feature>
<feature type="domain" description="Cytochrome c assembly protein" evidence="4">
    <location>
        <begin position="88"/>
        <end position="294"/>
    </location>
</feature>
<gene>
    <name evidence="6" type="ORF">DHM44_05530</name>
</gene>
<dbReference type="PRINTS" id="PR01410">
    <property type="entry name" value="CCBIOGENESIS"/>
</dbReference>
<keyword evidence="2" id="KW-0201">Cytochrome c-type biogenesis</keyword>
<feature type="transmembrane region" description="Helical" evidence="3">
    <location>
        <begin position="40"/>
        <end position="65"/>
    </location>
</feature>
<feature type="transmembrane region" description="Helical" evidence="3">
    <location>
        <begin position="348"/>
        <end position="372"/>
    </location>
</feature>
<dbReference type="GO" id="GO:0020037">
    <property type="term" value="F:heme binding"/>
    <property type="evidence" value="ECO:0007669"/>
    <property type="project" value="InterPro"/>
</dbReference>
<evidence type="ECO:0000259" key="5">
    <source>
        <dbReference type="Pfam" id="PF16327"/>
    </source>
</evidence>
<comment type="caution">
    <text evidence="6">The sequence shown here is derived from an EMBL/GenBank/DDBJ whole genome shotgun (WGS) entry which is preliminary data.</text>
</comment>
<evidence type="ECO:0000313" key="6">
    <source>
        <dbReference type="EMBL" id="HCW93125.1"/>
    </source>
</evidence>
<sequence>MGSIGFLLQLAGLFAGIGGIICYIISINKNSESYGKTANSLLLVQAGLISAATLVLIYALATGYFKMEYVAQYTDRALPMIYKISGWWAGQAGSLFFWGWLVSVFAVIELYRIRNYSLKYKSSVLLTMIITSTFFYLLTTFVVNPFKELNFFPNDGMGMNPLLQNPGMLYHPPTLYLGFVGFTIPLGHAVASFLTADRTGFWVKDTRKWSLITWIFLTIGIVLGGQWAYVELGWGGYWAWDPVENASLLPWFTATAFLHSAVMLERKHKLKIWTYALILVTFELCIFGTFLTRSGVIDSVHSFGKSSLGSFFLWFIVITTGAFLYFLFKSKDEIRDEGEFTISSKEGLFFVTNWLFVGLMAVVFFGTTLPIFSQLAGSKLSVGIPYYNKVSIPFFMAILVLSGICPLVPYGRNGLKSSIKALWPSLIFMVLATAGIYAYGYTKIIPLVLFAFTSFSLFTILLQFFNGMRKKGAGIIFRNRRFYGGLIIHLGVMIMAYGVIASSFYNVKIDKVVSPGSTIDMHQSLKNSLPAGEAEILTRITPDFELLVGNLKVQERKNYVSVYAPVDVKKDGRYQVTMTPERRFYKNNEQPFAEVAIYTKAGGDLYLILASYSKPDNVIGIQAIYEPFIVWIWVGCALMVAGGLYTISYRRKDSDIKTN</sequence>
<dbReference type="GO" id="GO:0016020">
    <property type="term" value="C:membrane"/>
    <property type="evidence" value="ECO:0007669"/>
    <property type="project" value="InterPro"/>
</dbReference>
<dbReference type="Proteomes" id="UP000262325">
    <property type="component" value="Unassembled WGS sequence"/>
</dbReference>
<dbReference type="InterPro" id="IPR032523">
    <property type="entry name" value="CcmF_C"/>
</dbReference>
<dbReference type="InterPro" id="IPR002541">
    <property type="entry name" value="Cyt_c_assembly"/>
</dbReference>
<feature type="transmembrane region" description="Helical" evidence="3">
    <location>
        <begin position="272"/>
        <end position="291"/>
    </location>
</feature>
<name>A0A3D5QB98_FLESI</name>
<accession>A0A3D5QB98</accession>
<feature type="transmembrane region" description="Helical" evidence="3">
    <location>
        <begin position="208"/>
        <end position="228"/>
    </location>
</feature>
<dbReference type="InterPro" id="IPR003567">
    <property type="entry name" value="Cyt_c_biogenesis"/>
</dbReference>
<keyword evidence="3" id="KW-1133">Transmembrane helix</keyword>
<evidence type="ECO:0000256" key="2">
    <source>
        <dbReference type="ARBA" id="ARBA00022748"/>
    </source>
</evidence>
<evidence type="ECO:0000256" key="3">
    <source>
        <dbReference type="SAM" id="Phobius"/>
    </source>
</evidence>
<evidence type="ECO:0000256" key="1">
    <source>
        <dbReference type="ARBA" id="ARBA00009186"/>
    </source>
</evidence>
<protein>
    <submittedName>
        <fullName evidence="6">Cytochrome C biogenesis protein CcmF</fullName>
    </submittedName>
</protein>
<feature type="domain" description="Cytochrome c-type biogenesis protein CcmF C-terminal" evidence="5">
    <location>
        <begin position="546"/>
        <end position="648"/>
    </location>
</feature>
<reference evidence="6 7" key="1">
    <citation type="journal article" date="2018" name="Nat. Biotechnol.">
        <title>A standardized bacterial taxonomy based on genome phylogeny substantially revises the tree of life.</title>
        <authorList>
            <person name="Parks D.H."/>
            <person name="Chuvochina M."/>
            <person name="Waite D.W."/>
            <person name="Rinke C."/>
            <person name="Skarshewski A."/>
            <person name="Chaumeil P.A."/>
            <person name="Hugenholtz P."/>
        </authorList>
    </citation>
    <scope>NUCLEOTIDE SEQUENCE [LARGE SCALE GENOMIC DNA]</scope>
    <source>
        <strain evidence="6">UBA8672</strain>
    </source>
</reference>
<feature type="transmembrane region" description="Helical" evidence="3">
    <location>
        <begin position="175"/>
        <end position="196"/>
    </location>
</feature>
<dbReference type="GO" id="GO:0017004">
    <property type="term" value="P:cytochrome complex assembly"/>
    <property type="evidence" value="ECO:0007669"/>
    <property type="project" value="UniProtKB-KW"/>
</dbReference>
<dbReference type="PANTHER" id="PTHR43653:SF1">
    <property type="entry name" value="CYTOCHROME C-TYPE BIOGENESIS PROTEIN CCMF"/>
    <property type="match status" value="1"/>
</dbReference>
<feature type="transmembrane region" description="Helical" evidence="3">
    <location>
        <begin position="486"/>
        <end position="505"/>
    </location>
</feature>
<dbReference type="Pfam" id="PF01578">
    <property type="entry name" value="Cytochrom_C_asm"/>
    <property type="match status" value="1"/>
</dbReference>
<evidence type="ECO:0000313" key="7">
    <source>
        <dbReference type="Proteomes" id="UP000262325"/>
    </source>
</evidence>
<feature type="transmembrane region" description="Helical" evidence="3">
    <location>
        <begin position="123"/>
        <end position="143"/>
    </location>
</feature>
<comment type="similarity">
    <text evidence="1">Belongs to the CcmF/CycK/Ccl1/NrfE/CcsA family.</text>
</comment>
<keyword evidence="3" id="KW-0812">Transmembrane</keyword>
<feature type="transmembrane region" description="Helical" evidence="3">
    <location>
        <begin position="392"/>
        <end position="410"/>
    </location>
</feature>
<feature type="domain" description="Cytochrome c-type biogenesis protein CcmF C-terminal" evidence="5">
    <location>
        <begin position="315"/>
        <end position="523"/>
    </location>
</feature>
<feature type="transmembrane region" description="Helical" evidence="3">
    <location>
        <begin position="85"/>
        <end position="111"/>
    </location>
</feature>
<feature type="transmembrane region" description="Helical" evidence="3">
    <location>
        <begin position="311"/>
        <end position="328"/>
    </location>
</feature>
<evidence type="ECO:0000259" key="4">
    <source>
        <dbReference type="Pfam" id="PF01578"/>
    </source>
</evidence>
<organism evidence="6 7">
    <name type="scientific">Flexistipes sinusarabici</name>
    <dbReference type="NCBI Taxonomy" id="2352"/>
    <lineage>
        <taxon>Bacteria</taxon>
        <taxon>Pseudomonadati</taxon>
        <taxon>Deferribacterota</taxon>
        <taxon>Deferribacteres</taxon>
        <taxon>Deferribacterales</taxon>
        <taxon>Flexistipitaceae</taxon>
        <taxon>Flexistipes</taxon>
    </lineage>
</organism>
<feature type="transmembrane region" description="Helical" evidence="3">
    <location>
        <begin position="445"/>
        <end position="465"/>
    </location>
</feature>
<keyword evidence="3" id="KW-0472">Membrane</keyword>
<dbReference type="Pfam" id="PF16327">
    <property type="entry name" value="CcmF_C"/>
    <property type="match status" value="2"/>
</dbReference>
<dbReference type="AlphaFoldDB" id="A0A3D5QB98"/>
<proteinExistence type="inferred from homology"/>
<dbReference type="EMBL" id="DPPF01000111">
    <property type="protein sequence ID" value="HCW93125.1"/>
    <property type="molecule type" value="Genomic_DNA"/>
</dbReference>
<feature type="transmembrane region" description="Helical" evidence="3">
    <location>
        <begin position="248"/>
        <end position="265"/>
    </location>
</feature>
<dbReference type="PANTHER" id="PTHR43653">
    <property type="entry name" value="CYTOCHROME C ASSEMBLY PROTEIN-RELATED"/>
    <property type="match status" value="1"/>
</dbReference>
<dbReference type="GO" id="GO:0015232">
    <property type="term" value="F:heme transmembrane transporter activity"/>
    <property type="evidence" value="ECO:0007669"/>
    <property type="project" value="InterPro"/>
</dbReference>
<feature type="transmembrane region" description="Helical" evidence="3">
    <location>
        <begin position="422"/>
        <end position="439"/>
    </location>
</feature>